<comment type="caution">
    <text evidence="8">The sequence shown here is derived from an EMBL/GenBank/DDBJ whole genome shotgun (WGS) entry which is preliminary data.</text>
</comment>
<dbReference type="Pfam" id="PF01966">
    <property type="entry name" value="HD"/>
    <property type="match status" value="1"/>
</dbReference>
<dbReference type="RefSeq" id="WP_301242634.1">
    <property type="nucleotide sequence ID" value="NZ_JAROCC010000004.1"/>
</dbReference>
<dbReference type="Gene3D" id="1.10.3210.10">
    <property type="entry name" value="Hypothetical protein af1432"/>
    <property type="match status" value="1"/>
</dbReference>
<dbReference type="PANTHER" id="PTHR35795">
    <property type="entry name" value="SLR1885 PROTEIN"/>
    <property type="match status" value="1"/>
</dbReference>
<dbReference type="InterPro" id="IPR005249">
    <property type="entry name" value="YqeK"/>
</dbReference>
<sequence length="194" mass="22222">METQQILNDLEKRLPIKRFEHVIRVTETAKKLSNHFGVSVEKAELAALLHDVAKYMEPADMRKIIEENSEDSRLLSFHHVIWHAAAGAVIARDEFGIDDSDILNAIRYHTTGRAGMSKLEKIIYIADLIEPGRNFLGIEELRKTTEISIDRAMKSCIVHSIGYLVEKQATVFPDSFECYNEHVQKMNSQLRKET</sequence>
<reference evidence="8" key="1">
    <citation type="submission" date="2023-03" db="EMBL/GenBank/DDBJ databases">
        <title>MT1 and MT2 Draft Genomes of Novel Species.</title>
        <authorList>
            <person name="Venkateswaran K."/>
        </authorList>
    </citation>
    <scope>NUCLEOTIDE SEQUENCE</scope>
    <source>
        <strain evidence="8">F6_3S_P_2</strain>
    </source>
</reference>
<dbReference type="PROSITE" id="PS51831">
    <property type="entry name" value="HD"/>
    <property type="match status" value="1"/>
</dbReference>
<dbReference type="Proteomes" id="UP001175097">
    <property type="component" value="Unassembled WGS sequence"/>
</dbReference>
<evidence type="ECO:0000256" key="1">
    <source>
        <dbReference type="ARBA" id="ARBA00012506"/>
    </source>
</evidence>
<keyword evidence="3" id="KW-0547">Nucleotide-binding</keyword>
<proteinExistence type="predicted"/>
<keyword evidence="2" id="KW-0479">Metal-binding</keyword>
<evidence type="ECO:0000259" key="7">
    <source>
        <dbReference type="PROSITE" id="PS51831"/>
    </source>
</evidence>
<dbReference type="InterPro" id="IPR051094">
    <property type="entry name" value="Diverse_Catalytic_Enzymes"/>
</dbReference>
<gene>
    <name evidence="8" type="primary">yqeK</name>
    <name evidence="8" type="ORF">P5G49_06245</name>
</gene>
<dbReference type="SUPFAM" id="SSF109604">
    <property type="entry name" value="HD-domain/PDEase-like"/>
    <property type="match status" value="1"/>
</dbReference>
<dbReference type="SMART" id="SM00471">
    <property type="entry name" value="HDc"/>
    <property type="match status" value="1"/>
</dbReference>
<dbReference type="EMBL" id="JAROCC010000004">
    <property type="protein sequence ID" value="MDN4607081.1"/>
    <property type="molecule type" value="Genomic_DNA"/>
</dbReference>
<evidence type="ECO:0000256" key="6">
    <source>
        <dbReference type="ARBA" id="ARBA00049417"/>
    </source>
</evidence>
<keyword evidence="5" id="KW-0408">Iron</keyword>
<dbReference type="EC" id="3.6.1.41" evidence="1"/>
<dbReference type="CDD" id="cd00077">
    <property type="entry name" value="HDc"/>
    <property type="match status" value="1"/>
</dbReference>
<evidence type="ECO:0000313" key="8">
    <source>
        <dbReference type="EMBL" id="MDN4607081.1"/>
    </source>
</evidence>
<keyword evidence="9" id="KW-1185">Reference proteome</keyword>
<evidence type="ECO:0000313" key="9">
    <source>
        <dbReference type="Proteomes" id="UP001175097"/>
    </source>
</evidence>
<dbReference type="NCBIfam" id="TIGR00488">
    <property type="entry name" value="bis(5'-nucleosyl)-tetraphosphatase (symmetrical) YqeK"/>
    <property type="match status" value="1"/>
</dbReference>
<organism evidence="8 9">
    <name type="scientific">Sporosarcina highlanderae</name>
    <dbReference type="NCBI Taxonomy" id="3035916"/>
    <lineage>
        <taxon>Bacteria</taxon>
        <taxon>Bacillati</taxon>
        <taxon>Bacillota</taxon>
        <taxon>Bacilli</taxon>
        <taxon>Bacillales</taxon>
        <taxon>Caryophanaceae</taxon>
        <taxon>Sporosarcina</taxon>
    </lineage>
</organism>
<dbReference type="InterPro" id="IPR006675">
    <property type="entry name" value="HDIG_dom"/>
</dbReference>
<dbReference type="InterPro" id="IPR003607">
    <property type="entry name" value="HD/PDEase_dom"/>
</dbReference>
<evidence type="ECO:0000256" key="4">
    <source>
        <dbReference type="ARBA" id="ARBA00022801"/>
    </source>
</evidence>
<keyword evidence="4 8" id="KW-0378">Hydrolase</keyword>
<dbReference type="PANTHER" id="PTHR35795:SF1">
    <property type="entry name" value="BIS(5'-NUCLEOSYL)-TETRAPHOSPHATASE, SYMMETRICAL"/>
    <property type="match status" value="1"/>
</dbReference>
<evidence type="ECO:0000256" key="5">
    <source>
        <dbReference type="ARBA" id="ARBA00023004"/>
    </source>
</evidence>
<evidence type="ECO:0000256" key="3">
    <source>
        <dbReference type="ARBA" id="ARBA00022741"/>
    </source>
</evidence>
<comment type="catalytic activity">
    <reaction evidence="6">
        <text>P(1),P(4)-bis(5'-adenosyl) tetraphosphate + H2O = 2 ADP + 2 H(+)</text>
        <dbReference type="Rhea" id="RHEA:24252"/>
        <dbReference type="ChEBI" id="CHEBI:15377"/>
        <dbReference type="ChEBI" id="CHEBI:15378"/>
        <dbReference type="ChEBI" id="CHEBI:58141"/>
        <dbReference type="ChEBI" id="CHEBI:456216"/>
        <dbReference type="EC" id="3.6.1.41"/>
    </reaction>
</comment>
<dbReference type="GO" id="GO:0008803">
    <property type="term" value="F:bis(5'-nucleosyl)-tetraphosphatase (symmetrical) activity"/>
    <property type="evidence" value="ECO:0007669"/>
    <property type="project" value="UniProtKB-EC"/>
</dbReference>
<dbReference type="InterPro" id="IPR006674">
    <property type="entry name" value="HD_domain"/>
</dbReference>
<feature type="domain" description="HD" evidence="7">
    <location>
        <begin position="18"/>
        <end position="132"/>
    </location>
</feature>
<dbReference type="NCBIfam" id="TIGR00277">
    <property type="entry name" value="HDIG"/>
    <property type="match status" value="1"/>
</dbReference>
<name>A0ABT8JRB6_9BACL</name>
<protein>
    <recommendedName>
        <fullName evidence="1">bis(5'-nucleosyl)-tetraphosphatase (symmetrical)</fullName>
        <ecNumber evidence="1">3.6.1.41</ecNumber>
    </recommendedName>
</protein>
<accession>A0ABT8JRB6</accession>
<evidence type="ECO:0000256" key="2">
    <source>
        <dbReference type="ARBA" id="ARBA00022723"/>
    </source>
</evidence>